<evidence type="ECO:0000313" key="1">
    <source>
        <dbReference type="EMBL" id="SEG20178.1"/>
    </source>
</evidence>
<gene>
    <name evidence="1" type="ORF">SAMN05216334_14113</name>
</gene>
<proteinExistence type="predicted"/>
<name>A0A1H5Y896_9PROT</name>
<sequence length="53" mass="6048">MSQFRFSTLDFPENERVNAFQDVYASIANMDMEPYQGHAVDANSKLTRKGCLC</sequence>
<evidence type="ECO:0000313" key="2">
    <source>
        <dbReference type="Proteomes" id="UP000236753"/>
    </source>
</evidence>
<protein>
    <submittedName>
        <fullName evidence="1">Uncharacterized protein</fullName>
    </submittedName>
</protein>
<organism evidence="1 2">
    <name type="scientific">Nitrosomonas ureae</name>
    <dbReference type="NCBI Taxonomy" id="44577"/>
    <lineage>
        <taxon>Bacteria</taxon>
        <taxon>Pseudomonadati</taxon>
        <taxon>Pseudomonadota</taxon>
        <taxon>Betaproteobacteria</taxon>
        <taxon>Nitrosomonadales</taxon>
        <taxon>Nitrosomonadaceae</taxon>
        <taxon>Nitrosomonas</taxon>
    </lineage>
</organism>
<dbReference type="EMBL" id="FNUX01000041">
    <property type="protein sequence ID" value="SEG20178.1"/>
    <property type="molecule type" value="Genomic_DNA"/>
</dbReference>
<dbReference type="AlphaFoldDB" id="A0A1H5Y896"/>
<dbReference type="Proteomes" id="UP000236753">
    <property type="component" value="Unassembled WGS sequence"/>
</dbReference>
<accession>A0A1H5Y896</accession>
<reference evidence="1 2" key="1">
    <citation type="submission" date="2016-10" db="EMBL/GenBank/DDBJ databases">
        <authorList>
            <person name="de Groot N.N."/>
        </authorList>
    </citation>
    <scope>NUCLEOTIDE SEQUENCE [LARGE SCALE GENOMIC DNA]</scope>
    <source>
        <strain evidence="1 2">Nm13</strain>
    </source>
</reference>